<protein>
    <recommendedName>
        <fullName evidence="12">Transmembrane protein 59</fullName>
    </recommendedName>
</protein>
<evidence type="ECO:0000256" key="9">
    <source>
        <dbReference type="SAM" id="Phobius"/>
    </source>
</evidence>
<dbReference type="GO" id="GO:0000139">
    <property type="term" value="C:Golgi membrane"/>
    <property type="evidence" value="ECO:0007669"/>
    <property type="project" value="UniProtKB-SubCell"/>
</dbReference>
<evidence type="ECO:0000313" key="10">
    <source>
        <dbReference type="EMBL" id="KAJ6639735.1"/>
    </source>
</evidence>
<evidence type="ECO:0000256" key="1">
    <source>
        <dbReference type="ARBA" id="ARBA00004614"/>
    </source>
</evidence>
<evidence type="ECO:0000256" key="3">
    <source>
        <dbReference type="ARBA" id="ARBA00022692"/>
    </source>
</evidence>
<dbReference type="Proteomes" id="UP001151699">
    <property type="component" value="Chromosome X"/>
</dbReference>
<evidence type="ECO:0000256" key="6">
    <source>
        <dbReference type="ARBA" id="ARBA00023034"/>
    </source>
</evidence>
<organism evidence="10 11">
    <name type="scientific">Pseudolycoriella hygida</name>
    <dbReference type="NCBI Taxonomy" id="35572"/>
    <lineage>
        <taxon>Eukaryota</taxon>
        <taxon>Metazoa</taxon>
        <taxon>Ecdysozoa</taxon>
        <taxon>Arthropoda</taxon>
        <taxon>Hexapoda</taxon>
        <taxon>Insecta</taxon>
        <taxon>Pterygota</taxon>
        <taxon>Neoptera</taxon>
        <taxon>Endopterygota</taxon>
        <taxon>Diptera</taxon>
        <taxon>Nematocera</taxon>
        <taxon>Sciaroidea</taxon>
        <taxon>Sciaridae</taxon>
        <taxon>Pseudolycoriella</taxon>
    </lineage>
</organism>
<dbReference type="InterPro" id="IPR022065">
    <property type="entry name" value="Uncharacterised_TMEM59"/>
</dbReference>
<keyword evidence="5 9" id="KW-1133">Transmembrane helix</keyword>
<dbReference type="Pfam" id="PF12280">
    <property type="entry name" value="BSMAP"/>
    <property type="match status" value="1"/>
</dbReference>
<comment type="similarity">
    <text evidence="2">Belongs to the TMEM59 family.</text>
</comment>
<dbReference type="AlphaFoldDB" id="A0A9Q0RZC3"/>
<keyword evidence="4" id="KW-0732">Signal</keyword>
<evidence type="ECO:0008006" key="12">
    <source>
        <dbReference type="Google" id="ProtNLM"/>
    </source>
</evidence>
<keyword evidence="11" id="KW-1185">Reference proteome</keyword>
<evidence type="ECO:0000256" key="8">
    <source>
        <dbReference type="ARBA" id="ARBA00023180"/>
    </source>
</evidence>
<dbReference type="PANTHER" id="PTHR28652">
    <property type="entry name" value="TRANSMEMBRANE PROTEIN 59-LIKE PROTEIN"/>
    <property type="match status" value="1"/>
</dbReference>
<sequence length="321" mass="36905">MNNSSALSELKKVLGLKVSVVPKVVSTKMFTKFGISFILATIGLQQIDPITCLPNPSDLQQGFTTRCDELCSNEIQEDLRPDCQRGCQYYNIEFLVSASNKNKVTDLETTHHQCRSSCSEAYTSRLKSQNACEVGCGKMNDLQSKAPYINGWLVYMGAPDHSMVLLQPDLDIISDDDDWVLLDSVLRNNNNNDYDKIFEQYKMTETRIQTIPVHECKRRFSLDFSWIWILLVLTLMFVTMHILQRYGFNHFNEQLNEKILNDNVCKTFHPNDDFVVSNDSYFYPTPVIPPPKYNEVIEAMLLTDEEECNVSNEMKSAMDRK</sequence>
<evidence type="ECO:0000256" key="2">
    <source>
        <dbReference type="ARBA" id="ARBA00009643"/>
    </source>
</evidence>
<feature type="transmembrane region" description="Helical" evidence="9">
    <location>
        <begin position="224"/>
        <end position="243"/>
    </location>
</feature>
<name>A0A9Q0RZC3_9DIPT</name>
<comment type="caution">
    <text evidence="10">The sequence shown here is derived from an EMBL/GenBank/DDBJ whole genome shotgun (WGS) entry which is preliminary data.</text>
</comment>
<accession>A0A9Q0RZC3</accession>
<dbReference type="OrthoDB" id="6371519at2759"/>
<keyword evidence="3 9" id="KW-0812">Transmembrane</keyword>
<keyword evidence="7 9" id="KW-0472">Membrane</keyword>
<comment type="subcellular location">
    <subcellularLocation>
        <location evidence="1">Golgi apparatus membrane</location>
        <topology evidence="1">Single-pass type I membrane protein</topology>
    </subcellularLocation>
</comment>
<dbReference type="EMBL" id="WJQU01000003">
    <property type="protein sequence ID" value="KAJ6639735.1"/>
    <property type="molecule type" value="Genomic_DNA"/>
</dbReference>
<reference evidence="10" key="1">
    <citation type="submission" date="2022-07" db="EMBL/GenBank/DDBJ databases">
        <authorList>
            <person name="Trinca V."/>
            <person name="Uliana J.V.C."/>
            <person name="Torres T.T."/>
            <person name="Ward R.J."/>
            <person name="Monesi N."/>
        </authorList>
    </citation>
    <scope>NUCLEOTIDE SEQUENCE</scope>
    <source>
        <strain evidence="10">HSMRA1968</strain>
        <tissue evidence="10">Whole embryos</tissue>
    </source>
</reference>
<gene>
    <name evidence="10" type="ORF">Bhyg_12482</name>
</gene>
<evidence type="ECO:0000256" key="5">
    <source>
        <dbReference type="ARBA" id="ARBA00022989"/>
    </source>
</evidence>
<proteinExistence type="inferred from homology"/>
<evidence type="ECO:0000313" key="11">
    <source>
        <dbReference type="Proteomes" id="UP001151699"/>
    </source>
</evidence>
<evidence type="ECO:0000256" key="4">
    <source>
        <dbReference type="ARBA" id="ARBA00022729"/>
    </source>
</evidence>
<dbReference type="PANTHER" id="PTHR28652:SF2">
    <property type="entry name" value="TRANSMEMBRANE PROTEIN 59-LIKE PROTEIN"/>
    <property type="match status" value="1"/>
</dbReference>
<keyword evidence="6" id="KW-0333">Golgi apparatus</keyword>
<evidence type="ECO:0000256" key="7">
    <source>
        <dbReference type="ARBA" id="ARBA00023136"/>
    </source>
</evidence>
<keyword evidence="8" id="KW-0325">Glycoprotein</keyword>